<feature type="coiled-coil region" evidence="7">
    <location>
        <begin position="433"/>
        <end position="485"/>
    </location>
</feature>
<accession>A0A0A3IKE3</accession>
<comment type="subcellular location">
    <subcellularLocation>
        <location evidence="1">Cell membrane</location>
        <topology evidence="1">Multi-pass membrane protein</topology>
    </subcellularLocation>
</comment>
<comment type="similarity">
    <text evidence="2">Belongs to the EsaA family.</text>
</comment>
<evidence type="ECO:0000256" key="8">
    <source>
        <dbReference type="SAM" id="Phobius"/>
    </source>
</evidence>
<feature type="transmembrane region" description="Helical" evidence="8">
    <location>
        <begin position="749"/>
        <end position="767"/>
    </location>
</feature>
<dbReference type="InterPro" id="IPR051449">
    <property type="entry name" value="ABC-2_transporter_component"/>
</dbReference>
<dbReference type="PANTHER" id="PTHR30294">
    <property type="entry name" value="MEMBRANE COMPONENT OF ABC TRANSPORTER YHHJ-RELATED"/>
    <property type="match status" value="1"/>
</dbReference>
<dbReference type="Gene3D" id="3.40.1710.10">
    <property type="entry name" value="abc type-2 transporter like domain"/>
    <property type="match status" value="1"/>
</dbReference>
<evidence type="ECO:0000256" key="2">
    <source>
        <dbReference type="ARBA" id="ARBA00008338"/>
    </source>
</evidence>
<keyword evidence="4 8" id="KW-0812">Transmembrane</keyword>
<feature type="transmembrane region" description="Helical" evidence="8">
    <location>
        <begin position="808"/>
        <end position="827"/>
    </location>
</feature>
<evidence type="ECO:0000256" key="4">
    <source>
        <dbReference type="ARBA" id="ARBA00022692"/>
    </source>
</evidence>
<keyword evidence="10" id="KW-1185">Reference proteome</keyword>
<dbReference type="PANTHER" id="PTHR30294:SF29">
    <property type="entry name" value="MULTIDRUG ABC TRANSPORTER PERMEASE YBHS-RELATED"/>
    <property type="match status" value="1"/>
</dbReference>
<dbReference type="NCBIfam" id="TIGR03929">
    <property type="entry name" value="T7_esaA_Nterm"/>
    <property type="match status" value="1"/>
</dbReference>
<dbReference type="Proteomes" id="UP000030437">
    <property type="component" value="Unassembled WGS sequence"/>
</dbReference>
<feature type="transmembrane region" description="Helical" evidence="8">
    <location>
        <begin position="834"/>
        <end position="859"/>
    </location>
</feature>
<gene>
    <name evidence="9" type="ORF">CD32_14710</name>
</gene>
<dbReference type="RefSeq" id="WP_036155910.1">
    <property type="nucleotide sequence ID" value="NZ_AVCX01000004.1"/>
</dbReference>
<evidence type="ECO:0000256" key="3">
    <source>
        <dbReference type="ARBA" id="ARBA00022475"/>
    </source>
</evidence>
<keyword evidence="5 8" id="KW-1133">Transmembrane helix</keyword>
<reference evidence="9 10" key="1">
    <citation type="submission" date="2014-02" db="EMBL/GenBank/DDBJ databases">
        <title>Draft genome sequence of Lysinibacillus odysseyi NBRC 100172.</title>
        <authorList>
            <person name="Zhang F."/>
            <person name="Wang G."/>
            <person name="Zhang L."/>
        </authorList>
    </citation>
    <scope>NUCLEOTIDE SEQUENCE [LARGE SCALE GENOMIC DNA]</scope>
    <source>
        <strain evidence="9 10">NBRC 100172</strain>
    </source>
</reference>
<feature type="coiled-coil region" evidence="7">
    <location>
        <begin position="592"/>
        <end position="626"/>
    </location>
</feature>
<dbReference type="STRING" id="1220589.CD32_14710"/>
<evidence type="ECO:0000256" key="7">
    <source>
        <dbReference type="SAM" id="Coils"/>
    </source>
</evidence>
<dbReference type="EMBL" id="JPVP01000057">
    <property type="protein sequence ID" value="KGR83940.1"/>
    <property type="molecule type" value="Genomic_DNA"/>
</dbReference>
<sequence length="919" mass="102988">MTKKTKLTITIISVMILIIATPFLFFMGIGENPFFDRSNGIKKIAIVNEDGGTEKKEQLFDFGEEMVPILSGDSDYEWVVTSRSATEKGLQDREYDAVVYIPSDFSENIMTYEEQQPVKAEFKYTISDQLNAINREKILREINKATSRVNGKVGTLYWSYVSQDLQKVRDQFDTILDKEMEFLDTISAYYQPNLATVVQDIENQKGLLENLHTAVEGQGASVGNSADQAKQFESGLLEFVTFVEQYKDFQVANQQLLQTMQDENVQLVVKAKTEQEPRFMTMKDQLDKANEAFTTNVEQLEDQLASNQKTFVELRKHASNQQDEIWSLLKEIEGELVVEYENEVIAMRNKVDTAPVLPVKPDSGNIPPVTSTNVDDYLASSKISALEAERGKLQAILQEITNMKGQVGTDPATATEGTSNELEVLLTNVVLQLAEIETNIKLIQQQESQLQQQLGDAQSDLGVEQENTEEEVEEELSIAEKIEQKESEILQSEQVTDGKRNRLLKIFQTPLPNVEEDLLLSYFESLVKYESVIDTQLIDENNHLIDSKANDILDIAEQERAGFEELKTGMPAAQQQLATLKDDINSFFFAQLVTLEADYVEMTEQMDQVEQSANNAREQMNVLLSDTPVSAGDMQGAGLVSGQQSLSQELEFIRASMEMVTDNQANLMAVTNELQTKAQGVNADTSVLNNKWNENVKTTELYRNDIHAILNGAFIDGQKNGQIYEYLATPLATSSLDPTIQQENKMPPVIILAIVLISGLMIGYFCYYFKQDKVLVRMALFVLLNIIVGLIISIYGLDIYPLSEQSSIEWTIFTVMLLTTVSAVIFAGFSIHSLVGWFVTVAVIVFFVTPMLALLATNIDYEDPMSKVYLSIQYGPESLLMTAVVVLAAILVFAAVIPALVKRLKKESVPFDDEASMEV</sequence>
<organism evidence="9 10">
    <name type="scientific">Lysinibacillus odysseyi 34hs-1 = NBRC 100172</name>
    <dbReference type="NCBI Taxonomy" id="1220589"/>
    <lineage>
        <taxon>Bacteria</taxon>
        <taxon>Bacillati</taxon>
        <taxon>Bacillota</taxon>
        <taxon>Bacilli</taxon>
        <taxon>Bacillales</taxon>
        <taxon>Bacillaceae</taxon>
        <taxon>Lysinibacillus</taxon>
    </lineage>
</organism>
<proteinExistence type="inferred from homology"/>
<protein>
    <submittedName>
        <fullName evidence="9">Membrane protein</fullName>
    </submittedName>
</protein>
<dbReference type="InterPro" id="IPR023838">
    <property type="entry name" value="T7SS_EsaA"/>
</dbReference>
<dbReference type="OrthoDB" id="4974788at2"/>
<name>A0A0A3IKE3_9BACI</name>
<evidence type="ECO:0000256" key="1">
    <source>
        <dbReference type="ARBA" id="ARBA00004651"/>
    </source>
</evidence>
<evidence type="ECO:0000313" key="10">
    <source>
        <dbReference type="Proteomes" id="UP000030437"/>
    </source>
</evidence>
<dbReference type="eggNOG" id="COG1511">
    <property type="taxonomic scope" value="Bacteria"/>
</dbReference>
<dbReference type="GO" id="GO:0005886">
    <property type="term" value="C:plasma membrane"/>
    <property type="evidence" value="ECO:0007669"/>
    <property type="project" value="UniProtKB-SubCell"/>
</dbReference>
<feature type="transmembrane region" description="Helical" evidence="8">
    <location>
        <begin position="7"/>
        <end position="29"/>
    </location>
</feature>
<feature type="transmembrane region" description="Helical" evidence="8">
    <location>
        <begin position="774"/>
        <end position="796"/>
    </location>
</feature>
<feature type="transmembrane region" description="Helical" evidence="8">
    <location>
        <begin position="879"/>
        <end position="901"/>
    </location>
</feature>
<keyword evidence="6 8" id="KW-0472">Membrane</keyword>
<evidence type="ECO:0000313" key="9">
    <source>
        <dbReference type="EMBL" id="KGR83940.1"/>
    </source>
</evidence>
<evidence type="ECO:0000256" key="6">
    <source>
        <dbReference type="ARBA" id="ARBA00023136"/>
    </source>
</evidence>
<dbReference type="AlphaFoldDB" id="A0A0A3IKE3"/>
<keyword evidence="7" id="KW-0175">Coiled coil</keyword>
<keyword evidence="3" id="KW-1003">Cell membrane</keyword>
<feature type="coiled-coil region" evidence="7">
    <location>
        <begin position="283"/>
        <end position="317"/>
    </location>
</feature>
<evidence type="ECO:0000256" key="5">
    <source>
        <dbReference type="ARBA" id="ARBA00022989"/>
    </source>
</evidence>
<comment type="caution">
    <text evidence="9">The sequence shown here is derived from an EMBL/GenBank/DDBJ whole genome shotgun (WGS) entry which is preliminary data.</text>
</comment>